<reference evidence="2 3" key="1">
    <citation type="journal article" date="2015" name="Genome Announc.">
        <title>The 474-Kilobase-Pair Complete Genome Sequence of CeV-01B, a Virus Infecting Haptolina (Chrysochromulina) ericina (Prymnesiophyceae).</title>
        <authorList>
            <person name="Gallot-Lavallee L."/>
            <person name="Pagarete A."/>
            <person name="Legendre M."/>
            <person name="Santini S."/>
            <person name="Sandaa R.A."/>
            <person name="Himmelbauer H."/>
            <person name="Ogata H."/>
            <person name="Bratbak G."/>
            <person name="Claverie J.M."/>
        </authorList>
    </citation>
    <scope>NUCLEOTIDE SEQUENCE [LARGE SCALE GENOMIC DNA]</scope>
    <source>
        <strain evidence="2">CeV-01B</strain>
    </source>
</reference>
<accession>A0A0N9QR22</accession>
<feature type="compositionally biased region" description="Basic residues" evidence="1">
    <location>
        <begin position="117"/>
        <end position="136"/>
    </location>
</feature>
<organism evidence="2 3">
    <name type="scientific">Chrysochromulina ericina virus CeV-01B</name>
    <dbReference type="NCBI Taxonomy" id="3070830"/>
    <lineage>
        <taxon>Viruses</taxon>
        <taxon>Varidnaviria</taxon>
        <taxon>Bamfordvirae</taxon>
        <taxon>Nucleocytoviricota</taxon>
        <taxon>Megaviricetes</taxon>
        <taxon>Imitervirales</taxon>
        <taxon>Mesomimiviridae</taxon>
        <taxon>Tethysvirus</taxon>
        <taxon>Tethysvirus raunefjordenense</taxon>
    </lineage>
</organism>
<gene>
    <name evidence="2" type="ORF">ceV_394</name>
</gene>
<evidence type="ECO:0000256" key="1">
    <source>
        <dbReference type="SAM" id="MobiDB-lite"/>
    </source>
</evidence>
<feature type="region of interest" description="Disordered" evidence="1">
    <location>
        <begin position="105"/>
        <end position="138"/>
    </location>
</feature>
<keyword evidence="3" id="KW-1185">Reference proteome</keyword>
<protein>
    <submittedName>
        <fullName evidence="2">Uncharacterized protein</fullName>
    </submittedName>
</protein>
<evidence type="ECO:0000313" key="3">
    <source>
        <dbReference type="Proteomes" id="UP000203826"/>
    </source>
</evidence>
<sequence>MYYKNNKTKKKLNNVTSILGGKKYKNYTKQLIGGILDNISIKKSKKIKKSLHQLKNNSKIIGNIAQNSLNHFLDLASNSTDIAQNALINTYKILAPNQKVEKEVQQEILKINPNKQSNKKPNKSNKKPNKSNKKNKYINEWEIYNRTNI</sequence>
<evidence type="ECO:0000313" key="2">
    <source>
        <dbReference type="EMBL" id="ALH23300.1"/>
    </source>
</evidence>
<dbReference type="EMBL" id="KT820662">
    <property type="protein sequence ID" value="ALH23300.1"/>
    <property type="molecule type" value="Genomic_DNA"/>
</dbReference>
<proteinExistence type="predicted"/>
<dbReference type="KEGG" id="vg:26049261"/>
<name>A0A0N9QR22_9VIRU</name>
<dbReference type="Proteomes" id="UP000203826">
    <property type="component" value="Segment"/>
</dbReference>